<protein>
    <submittedName>
        <fullName evidence="1">Uncharacterized protein</fullName>
    </submittedName>
</protein>
<evidence type="ECO:0000313" key="2">
    <source>
        <dbReference type="Proteomes" id="UP001152049"/>
    </source>
</evidence>
<dbReference type="Proteomes" id="UP001152049">
    <property type="component" value="Unassembled WGS sequence"/>
</dbReference>
<evidence type="ECO:0000313" key="1">
    <source>
        <dbReference type="EMBL" id="KAJ4247464.1"/>
    </source>
</evidence>
<comment type="caution">
    <text evidence="1">The sequence shown here is derived from an EMBL/GenBank/DDBJ whole genome shotgun (WGS) entry which is preliminary data.</text>
</comment>
<dbReference type="SUPFAM" id="SSF52540">
    <property type="entry name" value="P-loop containing nucleoside triphosphate hydrolases"/>
    <property type="match status" value="1"/>
</dbReference>
<dbReference type="EMBL" id="JAOQAZ010000039">
    <property type="protein sequence ID" value="KAJ4247464.1"/>
    <property type="molecule type" value="Genomic_DNA"/>
</dbReference>
<keyword evidence="2" id="KW-1185">Reference proteome</keyword>
<dbReference type="InterPro" id="IPR027417">
    <property type="entry name" value="P-loop_NTPase"/>
</dbReference>
<sequence length="328" mass="37168">MSTEDTTTATSATTSTRHLLVTSPRTASNLLVRILNLEGQGVRPIKSNGYFFIPSMGKRYELQSKPMLEWTPEERKDIDEIEQQCFNNMMSYINEAEKEDQLVLFKEHALLLNHPFFESEFAHGKGTTIGEATVLGSGTRSDLNKTVLSDELLRTFKPTFLIRHPALSLASMFRAARSEALGRPDKEPSSVERSAFWIRSLFDFYQAQGGNGGEHPLVLDADDMMISPELMLKYARVAGLNPDKLRFSWEKASEEALSTMNARSRMMLSSLNDSDKVDLSKVAGDIDISEEAVKWRKEFGDENGDKLESWVREAMPDYEYMRSKRLTI</sequence>
<gene>
    <name evidence="1" type="ORF">NW762_013139</name>
</gene>
<dbReference type="Gene3D" id="3.40.50.300">
    <property type="entry name" value="P-loop containing nucleotide triphosphate hydrolases"/>
    <property type="match status" value="1"/>
</dbReference>
<dbReference type="PANTHER" id="PTHR48419">
    <property type="entry name" value="SULFOTRANSFERASE DOMAIN-CONTAINING PROTEIN"/>
    <property type="match status" value="1"/>
</dbReference>
<dbReference type="AlphaFoldDB" id="A0A9W8V7R0"/>
<dbReference type="InterPro" id="IPR053226">
    <property type="entry name" value="Pyrrolopyrazine_biosynth_F"/>
</dbReference>
<dbReference type="OrthoDB" id="3650366at2759"/>
<accession>A0A9W8V7R0</accession>
<organism evidence="1 2">
    <name type="scientific">Fusarium torreyae</name>
    <dbReference type="NCBI Taxonomy" id="1237075"/>
    <lineage>
        <taxon>Eukaryota</taxon>
        <taxon>Fungi</taxon>
        <taxon>Dikarya</taxon>
        <taxon>Ascomycota</taxon>
        <taxon>Pezizomycotina</taxon>
        <taxon>Sordariomycetes</taxon>
        <taxon>Hypocreomycetidae</taxon>
        <taxon>Hypocreales</taxon>
        <taxon>Nectriaceae</taxon>
        <taxon>Fusarium</taxon>
    </lineage>
</organism>
<proteinExistence type="predicted"/>
<dbReference type="PANTHER" id="PTHR48419:SF1">
    <property type="entry name" value="SULFOTRANSFERASE DOMAIN-CONTAINING PROTEIN"/>
    <property type="match status" value="1"/>
</dbReference>
<reference evidence="1" key="1">
    <citation type="submission" date="2022-09" db="EMBL/GenBank/DDBJ databases">
        <title>Fusarium specimens isolated from Avocado Roots.</title>
        <authorList>
            <person name="Stajich J."/>
            <person name="Roper C."/>
            <person name="Heimlech-Rivalta G."/>
        </authorList>
    </citation>
    <scope>NUCLEOTIDE SEQUENCE</scope>
    <source>
        <strain evidence="1">CF00136</strain>
    </source>
</reference>
<name>A0A9W8V7R0_9HYPO</name>